<accession>A0A8I3A9B0</accession>
<gene>
    <name evidence="1" type="ORF">JVT61DRAFT_1629</name>
</gene>
<dbReference type="EMBL" id="JAGFBS010000011">
    <property type="protein sequence ID" value="KAG6376643.1"/>
    <property type="molecule type" value="Genomic_DNA"/>
</dbReference>
<proteinExistence type="predicted"/>
<sequence length="63" mass="7214">MNTTLQGQTDVVTILPNIGGEFMLAIIPSLLEVNKMMVLILPLNALIMEYEQRLQEMCYTWAR</sequence>
<evidence type="ECO:0000313" key="1">
    <source>
        <dbReference type="EMBL" id="KAG6376643.1"/>
    </source>
</evidence>
<dbReference type="OrthoDB" id="10261556at2759"/>
<evidence type="ECO:0000313" key="2">
    <source>
        <dbReference type="Proteomes" id="UP000683000"/>
    </source>
</evidence>
<comment type="caution">
    <text evidence="1">The sequence shown here is derived from an EMBL/GenBank/DDBJ whole genome shotgun (WGS) entry which is preliminary data.</text>
</comment>
<protein>
    <submittedName>
        <fullName evidence="1">Uncharacterized protein</fullName>
    </submittedName>
</protein>
<reference evidence="1" key="1">
    <citation type="submission" date="2021-03" db="EMBL/GenBank/DDBJ databases">
        <title>Evolutionary innovations through gain and loss of genes in the ectomycorrhizal Boletales.</title>
        <authorList>
            <person name="Wu G."/>
            <person name="Miyauchi S."/>
            <person name="Morin E."/>
            <person name="Yang Z.-L."/>
            <person name="Xu J."/>
            <person name="Martin F.M."/>
        </authorList>
    </citation>
    <scope>NUCLEOTIDE SEQUENCE</scope>
    <source>
        <strain evidence="1">BR01</strain>
    </source>
</reference>
<dbReference type="Proteomes" id="UP000683000">
    <property type="component" value="Unassembled WGS sequence"/>
</dbReference>
<organism evidence="1 2">
    <name type="scientific">Boletus reticuloceps</name>
    <dbReference type="NCBI Taxonomy" id="495285"/>
    <lineage>
        <taxon>Eukaryota</taxon>
        <taxon>Fungi</taxon>
        <taxon>Dikarya</taxon>
        <taxon>Basidiomycota</taxon>
        <taxon>Agaricomycotina</taxon>
        <taxon>Agaricomycetes</taxon>
        <taxon>Agaricomycetidae</taxon>
        <taxon>Boletales</taxon>
        <taxon>Boletineae</taxon>
        <taxon>Boletaceae</taxon>
        <taxon>Boletoideae</taxon>
        <taxon>Boletus</taxon>
    </lineage>
</organism>
<name>A0A8I3A9B0_9AGAM</name>
<dbReference type="AlphaFoldDB" id="A0A8I3A9B0"/>
<keyword evidence="2" id="KW-1185">Reference proteome</keyword>